<evidence type="ECO:0000313" key="2">
    <source>
        <dbReference type="EMBL" id="AKU93416.1"/>
    </source>
</evidence>
<name>A0A0K1PIH5_9BACT</name>
<dbReference type="OrthoDB" id="1090891at2"/>
<evidence type="ECO:0000313" key="1">
    <source>
        <dbReference type="EMBL" id="AKU93348.1"/>
    </source>
</evidence>
<dbReference type="Proteomes" id="UP000064967">
    <property type="component" value="Chromosome"/>
</dbReference>
<reference evidence="1 3" key="1">
    <citation type="submission" date="2015-08" db="EMBL/GenBank/DDBJ databases">
        <authorList>
            <person name="Babu N.S."/>
            <person name="Beckwith C.J."/>
            <person name="Beseler K.G."/>
            <person name="Brison A."/>
            <person name="Carone J.V."/>
            <person name="Caskin T.P."/>
            <person name="Diamond M."/>
            <person name="Durham M.E."/>
            <person name="Foxe J.M."/>
            <person name="Go M."/>
            <person name="Henderson B.A."/>
            <person name="Jones I.B."/>
            <person name="McGettigan J.A."/>
            <person name="Micheletti S.J."/>
            <person name="Nasrallah M.E."/>
            <person name="Ortiz D."/>
            <person name="Piller C.R."/>
            <person name="Privatt S.R."/>
            <person name="Schneider S.L."/>
            <person name="Sharp S."/>
            <person name="Smith T.C."/>
            <person name="Stanton J.D."/>
            <person name="Ullery H.E."/>
            <person name="Wilson R.J."/>
            <person name="Serrano M.G."/>
            <person name="Buck G."/>
            <person name="Lee V."/>
            <person name="Wang Y."/>
            <person name="Carvalho R."/>
            <person name="Voegtly L."/>
            <person name="Shi R."/>
            <person name="Duckworth R."/>
            <person name="Johnson A."/>
            <person name="Loviza R."/>
            <person name="Walstead R."/>
            <person name="Shah Z."/>
            <person name="Kiflezghi M."/>
            <person name="Wade K."/>
            <person name="Ball S.L."/>
            <person name="Bradley K.W."/>
            <person name="Asai D.J."/>
            <person name="Bowman C.A."/>
            <person name="Russell D.A."/>
            <person name="Pope W.H."/>
            <person name="Jacobs-Sera D."/>
            <person name="Hendrix R.W."/>
            <person name="Hatfull G.F."/>
        </authorList>
    </citation>
    <scope>NUCLEOTIDE SEQUENCE [LARGE SCALE GENOMIC DNA]</scope>
    <source>
        <strain evidence="1 3">DSM 27648</strain>
    </source>
</reference>
<evidence type="ECO:0000313" key="3">
    <source>
        <dbReference type="Proteomes" id="UP000064967"/>
    </source>
</evidence>
<keyword evidence="3" id="KW-1185">Reference proteome</keyword>
<gene>
    <name evidence="1" type="ORF">AKJ09_00012</name>
    <name evidence="2" type="ORF">AKJ09_00080</name>
</gene>
<accession>A0A0K1PIH5</accession>
<dbReference type="EMBL" id="CP012333">
    <property type="protein sequence ID" value="AKU93416.1"/>
    <property type="molecule type" value="Genomic_DNA"/>
</dbReference>
<sequence length="530" mass="59663">MMTTDCILALFKNDNDGYEDFLSEVQKHFDAAVADPTVKLFTTDAAGLWDAYLDNAPPGERQHRNCNCCRQFIERFGGLVTIAEYGFTKSVMWPDGLRVPALYHGAVTAMQRIVTRANVTGVFRACEINWGTPQTGKWRHIAVKTPKHLRSLSRVTTPFQEMAAKREEYEMLLRALGEFPLKTVTHAYNMLTNGQLFRAEKCVGVARWLFDLHNEINAAHGAKLRTSIIWRAVASAPAGYCHVRSGMIGSLLEDIQAGLPFEAVKRNFEVKMNPLQYLRPQAPPKAGNIAQAEKIVAALRSAGALERRFAKMSDVVALWKPCPRPAPVGGVFGHLARRPDAVTEGVTVTMTWEKFKRTVLPEAEQIEYLVPREACSYTAMVTAKDPSAPNMLQWDNPVSYYVYSNGSMPADWNLRSGEWAKVNAVVMRSWMWDESKSYDHLGAGAVFVLEGCKDRKYIRGAGMFPEHMRSEYHPIRRTLEAHFNQAVIAGRHEAEVCGVVLCKGSSFGWSRLFRVTSRGMRTTYKLDRWD</sequence>
<dbReference type="EMBL" id="CP012333">
    <property type="protein sequence ID" value="AKU93348.1"/>
    <property type="molecule type" value="Genomic_DNA"/>
</dbReference>
<dbReference type="AlphaFoldDB" id="A0A0K1PIH5"/>
<proteinExistence type="predicted"/>
<dbReference type="KEGG" id="llu:AKJ09_00012"/>
<organism evidence="1 3">
    <name type="scientific">Labilithrix luteola</name>
    <dbReference type="NCBI Taxonomy" id="1391654"/>
    <lineage>
        <taxon>Bacteria</taxon>
        <taxon>Pseudomonadati</taxon>
        <taxon>Myxococcota</taxon>
        <taxon>Polyangia</taxon>
        <taxon>Polyangiales</taxon>
        <taxon>Labilitrichaceae</taxon>
        <taxon>Labilithrix</taxon>
    </lineage>
</organism>
<protein>
    <submittedName>
        <fullName evidence="2">Phage protein</fullName>
    </submittedName>
</protein>
<dbReference type="KEGG" id="llu:AKJ09_00080"/>
<dbReference type="RefSeq" id="WP_146644880.1">
    <property type="nucleotide sequence ID" value="NZ_CP012333.1"/>
</dbReference>
<dbReference type="STRING" id="1391654.AKJ09_00012"/>